<name>A0A2I6S9E3_9RHOO</name>
<dbReference type="InterPro" id="IPR003961">
    <property type="entry name" value="FN3_dom"/>
</dbReference>
<evidence type="ECO:0000259" key="2">
    <source>
        <dbReference type="PROSITE" id="PS50853"/>
    </source>
</evidence>
<reference evidence="3 4" key="1">
    <citation type="submission" date="2018-01" db="EMBL/GenBank/DDBJ databases">
        <authorList>
            <person name="Fu G.-Y."/>
        </authorList>
    </citation>
    <scope>NUCLEOTIDE SEQUENCE [LARGE SCALE GENOMIC DNA]</scope>
    <source>
        <strain evidence="3 4">SY39</strain>
    </source>
</reference>
<feature type="compositionally biased region" description="Basic residues" evidence="1">
    <location>
        <begin position="43"/>
        <end position="56"/>
    </location>
</feature>
<dbReference type="EMBL" id="CP025682">
    <property type="protein sequence ID" value="AUN95869.1"/>
    <property type="molecule type" value="Genomic_DNA"/>
</dbReference>
<organism evidence="3 4">
    <name type="scientific">Pseudazoarcus pumilus</name>
    <dbReference type="NCBI Taxonomy" id="2067960"/>
    <lineage>
        <taxon>Bacteria</taxon>
        <taxon>Pseudomonadati</taxon>
        <taxon>Pseudomonadota</taxon>
        <taxon>Betaproteobacteria</taxon>
        <taxon>Rhodocyclales</taxon>
        <taxon>Zoogloeaceae</taxon>
        <taxon>Pseudazoarcus</taxon>
    </lineage>
</organism>
<evidence type="ECO:0000256" key="1">
    <source>
        <dbReference type="SAM" id="MobiDB-lite"/>
    </source>
</evidence>
<dbReference type="InterPro" id="IPR036116">
    <property type="entry name" value="FN3_sf"/>
</dbReference>
<dbReference type="InterPro" id="IPR032876">
    <property type="entry name" value="J_dom"/>
</dbReference>
<dbReference type="Pfam" id="PF13550">
    <property type="entry name" value="Phage-tail_3"/>
    <property type="match status" value="1"/>
</dbReference>
<accession>A0A2I6S9E3</accession>
<dbReference type="Proteomes" id="UP000242205">
    <property type="component" value="Chromosome"/>
</dbReference>
<keyword evidence="4" id="KW-1185">Reference proteome</keyword>
<dbReference type="OrthoDB" id="109844at2"/>
<dbReference type="SUPFAM" id="SSF49265">
    <property type="entry name" value="Fibronectin type III"/>
    <property type="match status" value="1"/>
</dbReference>
<dbReference type="AlphaFoldDB" id="A0A2I6S9E3"/>
<proteinExistence type="predicted"/>
<dbReference type="KEGG" id="atw:C0099_13575"/>
<evidence type="ECO:0000313" key="4">
    <source>
        <dbReference type="Proteomes" id="UP000242205"/>
    </source>
</evidence>
<gene>
    <name evidence="3" type="ORF">C0099_13575</name>
</gene>
<protein>
    <recommendedName>
        <fullName evidence="2">Fibronectin type-III domain-containing protein</fullName>
    </recommendedName>
</protein>
<feature type="region of interest" description="Disordered" evidence="1">
    <location>
        <begin position="43"/>
        <end position="103"/>
    </location>
</feature>
<dbReference type="CDD" id="cd00063">
    <property type="entry name" value="FN3"/>
    <property type="match status" value="1"/>
</dbReference>
<sequence>MVLHAVACPHARGRRAHPAGLVRNVGRRDRYRGLARRTHLRRRARRLERGPRHRRRLDGQRRDPRCGGGARIVSALPTLPGYVAPRPNSAGGRASRSNLSRTARSARERRLTHAAIGAAIAVHYGRVRCGAGVFSPVVHAGKLLLGCLWGVGPLGEPTLYDSSGNPLPAGVEQSHVTGDALQPPHPWLVDAIDGYDDALVLEHGGQTVPLAYSVLRIPKDAPARIEAEFDGLAVYDSRTDTTDHFENPALWLADWLSNPVYGLGRTVDYARSEAAFDACDEALGDEARRWGGLSIDRRASAESWIETLRTYAGCIITRGPDGLVLVPDRPRAVSRHIGPEQIIGSVRLQRTARANRPTVVRVRYTGADWNDTDAVAYAPGVLAGTRPWRESVVPLPGYRSHAVAYREAVERLNAAILTDLDASWISTDEALADEIGDVVTLTDGERLDAQPLRITDVSPEGPGRWRIEASAYDAAVYSDAIASAPGAISTPLPDPRTPPPPVTVLAATEEVYQQQNGTFSSRLRVSWDASDWPYATGYRVEVLAEDNLAWLIETRSASAVTGALQELVEYTVRVFAVSELVSGEAAELAVVAQGKFLPPGNVPSVSGFEVGGEVRLQWKPAIDIDIWRYEVRYAPAGGTWAEGSLIDRVDGLRLVAAIIPAGEWDFMVKAVDSVGNYSPAEARRTITVTLDAAAFLVDEVELDAPVTEGMAEYRLGRLDAARRWVTEDGDAVATKFAGALTDYTEVLAAYNAVASLWRSESVDFGLTLAGNWSGQHTLTPVTGAPDTALELSPDGAAWDDYPSLVAKTSGRFARLSAQAASPIVFAAEIPEASIRIDATPRTETGQATSVASGPTTITVEQAYAAVKSITVTPLGTTPRTYAVDNIVVGDPTTFDVYLFDVSGNQVATDFRWQFDGV</sequence>
<dbReference type="Gene3D" id="2.60.40.10">
    <property type="entry name" value="Immunoglobulins"/>
    <property type="match status" value="1"/>
</dbReference>
<feature type="domain" description="Fibronectin type-III" evidence="2">
    <location>
        <begin position="598"/>
        <end position="692"/>
    </location>
</feature>
<evidence type="ECO:0000313" key="3">
    <source>
        <dbReference type="EMBL" id="AUN95869.1"/>
    </source>
</evidence>
<dbReference type="PROSITE" id="PS50853">
    <property type="entry name" value="FN3"/>
    <property type="match status" value="1"/>
</dbReference>
<dbReference type="InterPro" id="IPR013783">
    <property type="entry name" value="Ig-like_fold"/>
</dbReference>